<sequence length="144" mass="16833">MTKNTKNIEYQTMVEEIILGRVVVIVPDNMQDYSRLNKKLINDGVHYANLWLDLHMPKDRINIIKLSTSNGREALKLKPLTFFTVTDPYTMEALEIYGNKSDILYISMDGKGNLLDVTDDLEYIYNQFFQPFQYLEEVRGDLED</sequence>
<organism evidence="1 2">
    <name type="scientific">Lactococcus phage phiL47</name>
    <dbReference type="NCBI Taxonomy" id="1412875"/>
    <lineage>
        <taxon>Viruses</taxon>
        <taxon>Duplodnaviria</taxon>
        <taxon>Heunggongvirae</taxon>
        <taxon>Uroviricota</taxon>
        <taxon>Caudoviricetes</taxon>
        <taxon>Audreyjarvisvirus</taxon>
        <taxon>Audreyjarvisvirus L47</taxon>
    </lineage>
</organism>
<dbReference type="GeneID" id="18503660"/>
<dbReference type="Proteomes" id="UP000018883">
    <property type="component" value="Segment"/>
</dbReference>
<accession>V9VEV7</accession>
<dbReference type="OrthoDB" id="37191at10239"/>
<dbReference type="EMBL" id="KF926093">
    <property type="protein sequence ID" value="AHC94183.1"/>
    <property type="molecule type" value="Genomic_DNA"/>
</dbReference>
<name>V9VEV7_9CAUD</name>
<keyword evidence="2" id="KW-1185">Reference proteome</keyword>
<protein>
    <submittedName>
        <fullName evidence="1">Uncharacterized protein</fullName>
    </submittedName>
</protein>
<evidence type="ECO:0000313" key="2">
    <source>
        <dbReference type="Proteomes" id="UP000018883"/>
    </source>
</evidence>
<dbReference type="KEGG" id="vg:18503660"/>
<dbReference type="RefSeq" id="YP_009006983.1">
    <property type="nucleotide sequence ID" value="NC_023574.1"/>
</dbReference>
<proteinExistence type="predicted"/>
<evidence type="ECO:0000313" key="1">
    <source>
        <dbReference type="EMBL" id="AHC94183.1"/>
    </source>
</evidence>
<gene>
    <name evidence="1" type="ORF">T548_0105</name>
</gene>
<reference evidence="1 2" key="1">
    <citation type="journal article" date="2014" name="Front. Microbiol.">
        <title>Phages of non-dairy lactococci: isolation and characterization of ?L47, a phage infecting the grass isolate Lactococcus lactis ssp. cremoris DPC6860.</title>
        <authorList>
            <person name="Cavanagh D."/>
            <person name="Guinane C.M."/>
            <person name="Neve H."/>
            <person name="Coffey A."/>
            <person name="Ross R.P."/>
            <person name="Fitzgerald G.F."/>
            <person name="McAuliffe O."/>
        </authorList>
    </citation>
    <scope>NUCLEOTIDE SEQUENCE [LARGE SCALE GENOMIC DNA]</scope>
</reference>